<proteinExistence type="predicted"/>
<evidence type="ECO:0000313" key="4">
    <source>
        <dbReference type="Proteomes" id="UP000287865"/>
    </source>
</evidence>
<reference evidence="1 3" key="2">
    <citation type="submission" date="2018-06" db="EMBL/GenBank/DDBJ databases">
        <title>Genomic Encyclopedia of Type Strains, Phase III (KMG-III): the genomes of soil and plant-associated and newly described type strains.</title>
        <authorList>
            <person name="Whitman W."/>
        </authorList>
    </citation>
    <scope>NUCLEOTIDE SEQUENCE [LARGE SCALE GENOMIC DNA]</scope>
    <source>
        <strain evidence="1 3">CGMCC 1.15366</strain>
    </source>
</reference>
<dbReference type="InterPro" id="IPR029016">
    <property type="entry name" value="GAF-like_dom_sf"/>
</dbReference>
<dbReference type="InterPro" id="IPR007435">
    <property type="entry name" value="DUF484"/>
</dbReference>
<accession>A0A327WUG2</accession>
<dbReference type="Pfam" id="PF04340">
    <property type="entry name" value="DUF484"/>
    <property type="match status" value="1"/>
</dbReference>
<sequence>MSDSKQPQSQALRIDDQFIAEYLQENPHFFDAHPDLLSHMRVRHQQQGSVSLVERQQLVLREKVAALEEEITTLMANARRNEFIFECYSELYQQLLNCTSLDDLEQALHYTFIEQLGLVDMSLKLFVPTALEHLAFNADTHKHLVGKRFDRAPVYFGRLPADEQKLVFRANAQPVESVALLLLGENTKYGLLALGSRDASHFEPNMDHLLISQLQALLTQVLPRLVA</sequence>
<dbReference type="Proteomes" id="UP000287865">
    <property type="component" value="Unassembled WGS sequence"/>
</dbReference>
<reference evidence="2 4" key="1">
    <citation type="journal article" date="2018" name="Front. Microbiol.">
        <title>Genome-Based Analysis Reveals the Taxonomy and Diversity of the Family Idiomarinaceae.</title>
        <authorList>
            <person name="Liu Y."/>
            <person name="Lai Q."/>
            <person name="Shao Z."/>
        </authorList>
    </citation>
    <scope>NUCLEOTIDE SEQUENCE [LARGE SCALE GENOMIC DNA]</scope>
    <source>
        <strain evidence="2 4">CF12-14</strain>
    </source>
</reference>
<dbReference type="EMBL" id="QLMD01000009">
    <property type="protein sequence ID" value="RAJ96417.1"/>
    <property type="molecule type" value="Genomic_DNA"/>
</dbReference>
<dbReference type="EMBL" id="PIPK01000009">
    <property type="protein sequence ID" value="RUO22808.1"/>
    <property type="molecule type" value="Genomic_DNA"/>
</dbReference>
<dbReference type="Gene3D" id="3.30.450.40">
    <property type="match status" value="1"/>
</dbReference>
<evidence type="ECO:0000313" key="3">
    <source>
        <dbReference type="Proteomes" id="UP000249203"/>
    </source>
</evidence>
<dbReference type="PANTHER" id="PTHR38765:SF1">
    <property type="entry name" value="DUF484 DOMAIN-CONTAINING PROTEIN"/>
    <property type="match status" value="1"/>
</dbReference>
<protein>
    <submittedName>
        <fullName evidence="2">DUF484 domain-containing protein</fullName>
    </submittedName>
</protein>
<dbReference type="Proteomes" id="UP000249203">
    <property type="component" value="Unassembled WGS sequence"/>
</dbReference>
<dbReference type="PANTHER" id="PTHR38765">
    <property type="entry name" value="DUF484 DOMAIN-CONTAINING PROTEIN"/>
    <property type="match status" value="1"/>
</dbReference>
<dbReference type="OrthoDB" id="8525200at2"/>
<gene>
    <name evidence="1" type="ORF">B0I24_10998</name>
    <name evidence="2" type="ORF">CWE07_10025</name>
</gene>
<organism evidence="1 3">
    <name type="scientific">Aliidiomarina maris</name>
    <dbReference type="NCBI Taxonomy" id="531312"/>
    <lineage>
        <taxon>Bacteria</taxon>
        <taxon>Pseudomonadati</taxon>
        <taxon>Pseudomonadota</taxon>
        <taxon>Gammaproteobacteria</taxon>
        <taxon>Alteromonadales</taxon>
        <taxon>Idiomarinaceae</taxon>
        <taxon>Aliidiomarina</taxon>
    </lineage>
</organism>
<dbReference type="RefSeq" id="WP_111569821.1">
    <property type="nucleotide sequence ID" value="NZ_PIPK01000009.1"/>
</dbReference>
<evidence type="ECO:0000313" key="2">
    <source>
        <dbReference type="EMBL" id="RUO22808.1"/>
    </source>
</evidence>
<keyword evidence="4" id="KW-1185">Reference proteome</keyword>
<comment type="caution">
    <text evidence="1">The sequence shown here is derived from an EMBL/GenBank/DDBJ whole genome shotgun (WGS) entry which is preliminary data.</text>
</comment>
<dbReference type="AlphaFoldDB" id="A0A327WUG2"/>
<name>A0A327WUG2_9GAMM</name>
<evidence type="ECO:0000313" key="1">
    <source>
        <dbReference type="EMBL" id="RAJ96417.1"/>
    </source>
</evidence>